<evidence type="ECO:0000259" key="7">
    <source>
        <dbReference type="PROSITE" id="PS50893"/>
    </source>
</evidence>
<dbReference type="GO" id="GO:0034040">
    <property type="term" value="F:ATPase-coupled lipid transmembrane transporter activity"/>
    <property type="evidence" value="ECO:0007669"/>
    <property type="project" value="TreeGrafter"/>
</dbReference>
<keyword evidence="2" id="KW-0812">Transmembrane</keyword>
<dbReference type="GO" id="GO:0005524">
    <property type="term" value="F:ATP binding"/>
    <property type="evidence" value="ECO:0007669"/>
    <property type="project" value="UniProtKB-KW"/>
</dbReference>
<keyword evidence="6" id="KW-0472">Membrane</keyword>
<dbReference type="InterPro" id="IPR027417">
    <property type="entry name" value="P-loop_NTPase"/>
</dbReference>
<dbReference type="Proteomes" id="UP001156690">
    <property type="component" value="Unassembled WGS sequence"/>
</dbReference>
<comment type="subcellular location">
    <subcellularLocation>
        <location evidence="1">Cell membrane</location>
        <topology evidence="1">Multi-pass membrane protein</topology>
    </subcellularLocation>
</comment>
<gene>
    <name evidence="9" type="ORF">GCM10007932_52870</name>
</gene>
<name>A0AAV5NZI3_9VIBR</name>
<dbReference type="GO" id="GO:0140359">
    <property type="term" value="F:ABC-type transporter activity"/>
    <property type="evidence" value="ECO:0007669"/>
    <property type="project" value="InterPro"/>
</dbReference>
<dbReference type="InterPro" id="IPR017871">
    <property type="entry name" value="ABC_transporter-like_CS"/>
</dbReference>
<evidence type="ECO:0000313" key="10">
    <source>
        <dbReference type="Proteomes" id="UP001156690"/>
    </source>
</evidence>
<evidence type="ECO:0000256" key="3">
    <source>
        <dbReference type="ARBA" id="ARBA00022741"/>
    </source>
</evidence>
<feature type="domain" description="ABC transmembrane type-1" evidence="8">
    <location>
        <begin position="1"/>
        <end position="102"/>
    </location>
</feature>
<evidence type="ECO:0000256" key="5">
    <source>
        <dbReference type="ARBA" id="ARBA00022989"/>
    </source>
</evidence>
<dbReference type="CDD" id="cd03228">
    <property type="entry name" value="ABCC_MRP_Like"/>
    <property type="match status" value="1"/>
</dbReference>
<sequence length="345" mass="38331">MLDGINNIEMIKISNKEKKYTEKISSSLSHSLTAGFKLSNTEALSTEASLLISKIFETLIIFSGAYLVLNGNLSLGELVAFTLIKDRVTQPLIRLASLWEEYCQFKLSKDRVDVVFKETSEVDTGKKVEQIHNIKFDSVSTYINKKVVVDNISFECNKGSITSIIGESGSGKSTLLKIVPKLINIDGGKVFINEENLNGINLKSLRDNIAYVGQECHIVNGTVKDNILINSSRKDDEWLSYVCRLSCCHDFILDLEEGFDTLIGEGGNNLSGGQKQRITIARCIAADRDVLLLDEPTSALDSETEQIIVSNLKEYSQDRIVLVATHRKEILNISDDVIDFTPSIK</sequence>
<dbReference type="InterPro" id="IPR011527">
    <property type="entry name" value="ABC1_TM_dom"/>
</dbReference>
<evidence type="ECO:0000256" key="4">
    <source>
        <dbReference type="ARBA" id="ARBA00022840"/>
    </source>
</evidence>
<protein>
    <recommendedName>
        <fullName evidence="11">ABC transporter ATP-binding protein</fullName>
    </recommendedName>
</protein>
<evidence type="ECO:0000256" key="6">
    <source>
        <dbReference type="ARBA" id="ARBA00023136"/>
    </source>
</evidence>
<evidence type="ECO:0000256" key="1">
    <source>
        <dbReference type="ARBA" id="ARBA00004651"/>
    </source>
</evidence>
<keyword evidence="10" id="KW-1185">Reference proteome</keyword>
<organism evidence="9 10">
    <name type="scientific">Vibrio penaeicida</name>
    <dbReference type="NCBI Taxonomy" id="104609"/>
    <lineage>
        <taxon>Bacteria</taxon>
        <taxon>Pseudomonadati</taxon>
        <taxon>Pseudomonadota</taxon>
        <taxon>Gammaproteobacteria</taxon>
        <taxon>Vibrionales</taxon>
        <taxon>Vibrionaceae</taxon>
        <taxon>Vibrio</taxon>
    </lineage>
</organism>
<keyword evidence="4" id="KW-0067">ATP-binding</keyword>
<evidence type="ECO:0000259" key="8">
    <source>
        <dbReference type="PROSITE" id="PS50929"/>
    </source>
</evidence>
<dbReference type="InterPro" id="IPR003593">
    <property type="entry name" value="AAA+_ATPase"/>
</dbReference>
<dbReference type="EMBL" id="BSNX01000075">
    <property type="protein sequence ID" value="GLQ75924.1"/>
    <property type="molecule type" value="Genomic_DNA"/>
</dbReference>
<dbReference type="GO" id="GO:0016887">
    <property type="term" value="F:ATP hydrolysis activity"/>
    <property type="evidence" value="ECO:0007669"/>
    <property type="project" value="InterPro"/>
</dbReference>
<dbReference type="GO" id="GO:0005886">
    <property type="term" value="C:plasma membrane"/>
    <property type="evidence" value="ECO:0007669"/>
    <property type="project" value="UniProtKB-SubCell"/>
</dbReference>
<feature type="domain" description="ABC transporter" evidence="7">
    <location>
        <begin position="134"/>
        <end position="344"/>
    </location>
</feature>
<reference evidence="10" key="1">
    <citation type="journal article" date="2019" name="Int. J. Syst. Evol. Microbiol.">
        <title>The Global Catalogue of Microorganisms (GCM) 10K type strain sequencing project: providing services to taxonomists for standard genome sequencing and annotation.</title>
        <authorList>
            <consortium name="The Broad Institute Genomics Platform"/>
            <consortium name="The Broad Institute Genome Sequencing Center for Infectious Disease"/>
            <person name="Wu L."/>
            <person name="Ma J."/>
        </authorList>
    </citation>
    <scope>NUCLEOTIDE SEQUENCE [LARGE SCALE GENOMIC DNA]</scope>
    <source>
        <strain evidence="10">NBRC 15640</strain>
    </source>
</reference>
<dbReference type="PANTHER" id="PTHR24221">
    <property type="entry name" value="ATP-BINDING CASSETTE SUB-FAMILY B"/>
    <property type="match status" value="1"/>
</dbReference>
<dbReference type="PROSITE" id="PS50929">
    <property type="entry name" value="ABC_TM1F"/>
    <property type="match status" value="1"/>
</dbReference>
<proteinExistence type="predicted"/>
<dbReference type="PROSITE" id="PS00211">
    <property type="entry name" value="ABC_TRANSPORTER_1"/>
    <property type="match status" value="1"/>
</dbReference>
<evidence type="ECO:0000313" key="9">
    <source>
        <dbReference type="EMBL" id="GLQ75924.1"/>
    </source>
</evidence>
<dbReference type="Pfam" id="PF00005">
    <property type="entry name" value="ABC_tran"/>
    <property type="match status" value="1"/>
</dbReference>
<dbReference type="PROSITE" id="PS50893">
    <property type="entry name" value="ABC_TRANSPORTER_2"/>
    <property type="match status" value="1"/>
</dbReference>
<keyword evidence="5" id="KW-1133">Transmembrane helix</keyword>
<accession>A0AAV5NZI3</accession>
<dbReference type="InterPro" id="IPR036640">
    <property type="entry name" value="ABC1_TM_sf"/>
</dbReference>
<keyword evidence="3" id="KW-0547">Nucleotide-binding</keyword>
<dbReference type="Pfam" id="PF00664">
    <property type="entry name" value="ABC_membrane"/>
    <property type="match status" value="1"/>
</dbReference>
<comment type="caution">
    <text evidence="9">The sequence shown here is derived from an EMBL/GenBank/DDBJ whole genome shotgun (WGS) entry which is preliminary data.</text>
</comment>
<dbReference type="Gene3D" id="3.40.50.300">
    <property type="entry name" value="P-loop containing nucleotide triphosphate hydrolases"/>
    <property type="match status" value="1"/>
</dbReference>
<evidence type="ECO:0000256" key="2">
    <source>
        <dbReference type="ARBA" id="ARBA00022692"/>
    </source>
</evidence>
<dbReference type="InterPro" id="IPR039421">
    <property type="entry name" value="Type_1_exporter"/>
</dbReference>
<dbReference type="SUPFAM" id="SSF52540">
    <property type="entry name" value="P-loop containing nucleoside triphosphate hydrolases"/>
    <property type="match status" value="1"/>
</dbReference>
<evidence type="ECO:0008006" key="11">
    <source>
        <dbReference type="Google" id="ProtNLM"/>
    </source>
</evidence>
<dbReference type="AlphaFoldDB" id="A0AAV5NZI3"/>
<dbReference type="SUPFAM" id="SSF90123">
    <property type="entry name" value="ABC transporter transmembrane region"/>
    <property type="match status" value="1"/>
</dbReference>
<dbReference type="SMART" id="SM00382">
    <property type="entry name" value="AAA"/>
    <property type="match status" value="1"/>
</dbReference>
<dbReference type="PANTHER" id="PTHR24221:SF654">
    <property type="entry name" value="ATP-BINDING CASSETTE SUB-FAMILY B MEMBER 6"/>
    <property type="match status" value="1"/>
</dbReference>
<dbReference type="Gene3D" id="1.20.1560.10">
    <property type="entry name" value="ABC transporter type 1, transmembrane domain"/>
    <property type="match status" value="1"/>
</dbReference>
<dbReference type="InterPro" id="IPR003439">
    <property type="entry name" value="ABC_transporter-like_ATP-bd"/>
</dbReference>